<evidence type="ECO:0000313" key="2">
    <source>
        <dbReference type="Proteomes" id="UP001148737"/>
    </source>
</evidence>
<dbReference type="Proteomes" id="UP001148737">
    <property type="component" value="Unassembled WGS sequence"/>
</dbReference>
<gene>
    <name evidence="1" type="ORF">NLG97_g7741</name>
</gene>
<name>A0ACC1QKY9_9HYPO</name>
<sequence length="109" mass="12610">MLHSKKVGQSREEKELARDRQRRDARPRLNVHEAHAVFRHHVRHLEQVNRHGDEEARRRPVGEDHRRVPPHTAAAALGSRQQRRQDVQHAAQRAQRRGEDALGGRGARG</sequence>
<proteinExistence type="predicted"/>
<protein>
    <submittedName>
        <fullName evidence="1">Uncharacterized protein</fullName>
    </submittedName>
</protein>
<organism evidence="1 2">
    <name type="scientific">Lecanicillium saksenae</name>
    <dbReference type="NCBI Taxonomy" id="468837"/>
    <lineage>
        <taxon>Eukaryota</taxon>
        <taxon>Fungi</taxon>
        <taxon>Dikarya</taxon>
        <taxon>Ascomycota</taxon>
        <taxon>Pezizomycotina</taxon>
        <taxon>Sordariomycetes</taxon>
        <taxon>Hypocreomycetidae</taxon>
        <taxon>Hypocreales</taxon>
        <taxon>Cordycipitaceae</taxon>
        <taxon>Lecanicillium</taxon>
    </lineage>
</organism>
<dbReference type="EMBL" id="JANAKD010001230">
    <property type="protein sequence ID" value="KAJ3481772.1"/>
    <property type="molecule type" value="Genomic_DNA"/>
</dbReference>
<evidence type="ECO:0000313" key="1">
    <source>
        <dbReference type="EMBL" id="KAJ3481772.1"/>
    </source>
</evidence>
<comment type="caution">
    <text evidence="1">The sequence shown here is derived from an EMBL/GenBank/DDBJ whole genome shotgun (WGS) entry which is preliminary data.</text>
</comment>
<keyword evidence="2" id="KW-1185">Reference proteome</keyword>
<reference evidence="1" key="1">
    <citation type="submission" date="2022-07" db="EMBL/GenBank/DDBJ databases">
        <title>Genome Sequence of Lecanicillium saksenae.</title>
        <authorList>
            <person name="Buettner E."/>
        </authorList>
    </citation>
    <scope>NUCLEOTIDE SEQUENCE</scope>
    <source>
        <strain evidence="1">VT-O1</strain>
    </source>
</reference>
<accession>A0ACC1QKY9</accession>